<dbReference type="AlphaFoldDB" id="A0AAV9J3V9"/>
<dbReference type="InterPro" id="IPR013078">
    <property type="entry name" value="His_Pase_superF_clade-1"/>
</dbReference>
<gene>
    <name evidence="2" type="ORF">CDCA_CDCA19G4723</name>
</gene>
<dbReference type="GO" id="GO:0016791">
    <property type="term" value="F:phosphatase activity"/>
    <property type="evidence" value="ECO:0007669"/>
    <property type="project" value="TreeGrafter"/>
</dbReference>
<protein>
    <recommendedName>
        <fullName evidence="4">Phosphoglycerate mutase</fullName>
    </recommendedName>
</protein>
<evidence type="ECO:0008006" key="4">
    <source>
        <dbReference type="Google" id="ProtNLM"/>
    </source>
</evidence>
<dbReference type="PANTHER" id="PTHR48100">
    <property type="entry name" value="BROAD-SPECIFICITY PHOSPHATASE YOR283W-RELATED"/>
    <property type="match status" value="1"/>
</dbReference>
<dbReference type="Gene3D" id="3.40.50.1240">
    <property type="entry name" value="Phosphoglycerate mutase-like"/>
    <property type="match status" value="1"/>
</dbReference>
<dbReference type="CDD" id="cd07040">
    <property type="entry name" value="HP"/>
    <property type="match status" value="1"/>
</dbReference>
<accession>A0AAV9J3V9</accession>
<name>A0AAV9J3V9_CYACA</name>
<dbReference type="EMBL" id="JANCYW010000019">
    <property type="protein sequence ID" value="KAK4538698.1"/>
    <property type="molecule type" value="Genomic_DNA"/>
</dbReference>
<proteinExistence type="predicted"/>
<dbReference type="InterPro" id="IPR029033">
    <property type="entry name" value="His_PPase_superfam"/>
</dbReference>
<organism evidence="2 3">
    <name type="scientific">Cyanidium caldarium</name>
    <name type="common">Red alga</name>
    <dbReference type="NCBI Taxonomy" id="2771"/>
    <lineage>
        <taxon>Eukaryota</taxon>
        <taxon>Rhodophyta</taxon>
        <taxon>Bangiophyceae</taxon>
        <taxon>Cyanidiales</taxon>
        <taxon>Cyanidiaceae</taxon>
        <taxon>Cyanidium</taxon>
    </lineage>
</organism>
<dbReference type="Proteomes" id="UP001301350">
    <property type="component" value="Unassembled WGS sequence"/>
</dbReference>
<dbReference type="SMART" id="SM00855">
    <property type="entry name" value="PGAM"/>
    <property type="match status" value="1"/>
</dbReference>
<evidence type="ECO:0000256" key="1">
    <source>
        <dbReference type="SAM" id="MobiDB-lite"/>
    </source>
</evidence>
<reference evidence="2 3" key="1">
    <citation type="submission" date="2022-07" db="EMBL/GenBank/DDBJ databases">
        <title>Genome-wide signatures of adaptation to extreme environments.</title>
        <authorList>
            <person name="Cho C.H."/>
            <person name="Yoon H.S."/>
        </authorList>
    </citation>
    <scope>NUCLEOTIDE SEQUENCE [LARGE SCALE GENOMIC DNA]</scope>
    <source>
        <strain evidence="2 3">DBV 063 E5</strain>
    </source>
</reference>
<comment type="caution">
    <text evidence="2">The sequence shown here is derived from an EMBL/GenBank/DDBJ whole genome shotgun (WGS) entry which is preliminary data.</text>
</comment>
<evidence type="ECO:0000313" key="2">
    <source>
        <dbReference type="EMBL" id="KAK4538698.1"/>
    </source>
</evidence>
<dbReference type="Pfam" id="PF00300">
    <property type="entry name" value="His_Phos_1"/>
    <property type="match status" value="1"/>
</dbReference>
<evidence type="ECO:0000313" key="3">
    <source>
        <dbReference type="Proteomes" id="UP001301350"/>
    </source>
</evidence>
<keyword evidence="3" id="KW-1185">Reference proteome</keyword>
<feature type="region of interest" description="Disordered" evidence="1">
    <location>
        <begin position="82"/>
        <end position="137"/>
    </location>
</feature>
<dbReference type="SUPFAM" id="SSF53254">
    <property type="entry name" value="Phosphoglycerate mutase-like"/>
    <property type="match status" value="1"/>
</dbReference>
<dbReference type="InterPro" id="IPR050275">
    <property type="entry name" value="PGM_Phosphatase"/>
</dbReference>
<feature type="compositionally biased region" description="Polar residues" evidence="1">
    <location>
        <begin position="111"/>
        <end position="130"/>
    </location>
</feature>
<sequence>MRLLIIRHADPEYADDSITAAGRAQAEALADRLRQAHRQARPRIAHIYSSPMGRARITAQITADALGLPVEVEAWTRELTHWSRGRDPTAPHARAGEGGPALWDTPGEQWRAQQGQQEDGSVENASSRSKTMAGVPESVQPEYQALQANSDAFLARHGYVRDSCGRYRVQASIASDHDGGGSSAVLPDRSAAVAVFCHGGFGLTWLAHLLQLPLMSFWCSFWLAPSSVTTVLFEQRSADFAVPRCLAMSDVGHLLAAGLPEAVPSRYERPDGRRPSGLKGNFY</sequence>